<proteinExistence type="predicted"/>
<evidence type="ECO:0000313" key="1">
    <source>
        <dbReference type="EMBL" id="UWX55631.1"/>
    </source>
</evidence>
<accession>A0ABY5Y9E0</accession>
<dbReference type="RefSeq" id="WP_260573663.1">
    <property type="nucleotide sequence ID" value="NZ_CP104205.1"/>
</dbReference>
<gene>
    <name evidence="1" type="ORF">NYZ99_03980</name>
</gene>
<evidence type="ECO:0008006" key="3">
    <source>
        <dbReference type="Google" id="ProtNLM"/>
    </source>
</evidence>
<dbReference type="Proteomes" id="UP001059209">
    <property type="component" value="Chromosome"/>
</dbReference>
<reference evidence="1" key="1">
    <citation type="submission" date="2022-09" db="EMBL/GenBank/DDBJ databases">
        <title>Maribacter litopenaei sp. nov., isolated from the intestinal tract of the Pacific White Shrimp, Litopenaeus vannamei.</title>
        <authorList>
            <person name="Kim S.Y."/>
            <person name="Hwang C.Y."/>
        </authorList>
    </citation>
    <scope>NUCLEOTIDE SEQUENCE</scope>
    <source>
        <strain evidence="1">HL-LV01</strain>
    </source>
</reference>
<name>A0ABY5Y9E0_9FLAO</name>
<dbReference type="EMBL" id="CP104205">
    <property type="protein sequence ID" value="UWX55631.1"/>
    <property type="molecule type" value="Genomic_DNA"/>
</dbReference>
<sequence length="83" mass="8610">MSFIAIAGLIFATACESSDDSDDMNGIANLEEVKSTVTSGTWQVALFEEDGIAQTSNFSGYGFVFEATGELIADNGETSVSGA</sequence>
<evidence type="ECO:0000313" key="2">
    <source>
        <dbReference type="Proteomes" id="UP001059209"/>
    </source>
</evidence>
<keyword evidence="2" id="KW-1185">Reference proteome</keyword>
<protein>
    <recommendedName>
        <fullName evidence="3">Lipocalin-like domain-containing protein</fullName>
    </recommendedName>
</protein>
<organism evidence="1 2">
    <name type="scientific">Maribacter litopenaei</name>
    <dbReference type="NCBI Taxonomy" id="2976127"/>
    <lineage>
        <taxon>Bacteria</taxon>
        <taxon>Pseudomonadati</taxon>
        <taxon>Bacteroidota</taxon>
        <taxon>Flavobacteriia</taxon>
        <taxon>Flavobacteriales</taxon>
        <taxon>Flavobacteriaceae</taxon>
        <taxon>Maribacter</taxon>
    </lineage>
</organism>